<sequence length="63" mass="7287">MSKKIVAILGLLVCFIGFFIQFFESRESNLIPEFLKGTGLYFLIIGASFSYLYSLKRNQKKEK</sequence>
<evidence type="ECO:0000313" key="3">
    <source>
        <dbReference type="Proteomes" id="UP000516764"/>
    </source>
</evidence>
<proteinExistence type="predicted"/>
<keyword evidence="1" id="KW-0812">Transmembrane</keyword>
<accession>A0A7L8AFP2</accession>
<name>A0A7L8AFP2_9FLAO</name>
<keyword evidence="1" id="KW-0472">Membrane</keyword>
<keyword evidence="1" id="KW-1133">Transmembrane helix</keyword>
<evidence type="ECO:0000313" key="2">
    <source>
        <dbReference type="EMBL" id="QOD60833.1"/>
    </source>
</evidence>
<reference evidence="2 3" key="1">
    <citation type="journal article" date="2016" name="Int. J. Syst. Evol. Microbiol.">
        <title>Polaribacter haliotis sp. nov., isolated from the gut of abalone Haliotis discus hannai.</title>
        <authorList>
            <person name="Kim Y.O."/>
            <person name="Park I.S."/>
            <person name="Park S."/>
            <person name="Nam B.H."/>
            <person name="Park J.M."/>
            <person name="Kim D.G."/>
            <person name="Yoon J.H."/>
        </authorList>
    </citation>
    <scope>NUCLEOTIDE SEQUENCE [LARGE SCALE GENOMIC DNA]</scope>
    <source>
        <strain evidence="2 3">KCTC 52418</strain>
    </source>
</reference>
<dbReference type="KEGG" id="phal:H9I45_16075"/>
<feature type="transmembrane region" description="Helical" evidence="1">
    <location>
        <begin position="34"/>
        <end position="53"/>
    </location>
</feature>
<protein>
    <submittedName>
        <fullName evidence="2">Uncharacterized protein</fullName>
    </submittedName>
</protein>
<dbReference type="RefSeq" id="WP_088354109.1">
    <property type="nucleotide sequence ID" value="NZ_CP061813.1"/>
</dbReference>
<dbReference type="Proteomes" id="UP000516764">
    <property type="component" value="Chromosome"/>
</dbReference>
<keyword evidence="3" id="KW-1185">Reference proteome</keyword>
<dbReference type="AlphaFoldDB" id="A0A7L8AFP2"/>
<feature type="transmembrane region" description="Helical" evidence="1">
    <location>
        <begin position="5"/>
        <end position="22"/>
    </location>
</feature>
<dbReference type="OrthoDB" id="1122028at2"/>
<dbReference type="EMBL" id="CP061813">
    <property type="protein sequence ID" value="QOD60833.1"/>
    <property type="molecule type" value="Genomic_DNA"/>
</dbReference>
<evidence type="ECO:0000256" key="1">
    <source>
        <dbReference type="SAM" id="Phobius"/>
    </source>
</evidence>
<organism evidence="2 3">
    <name type="scientific">Polaribacter haliotis</name>
    <dbReference type="NCBI Taxonomy" id="1888915"/>
    <lineage>
        <taxon>Bacteria</taxon>
        <taxon>Pseudomonadati</taxon>
        <taxon>Bacteroidota</taxon>
        <taxon>Flavobacteriia</taxon>
        <taxon>Flavobacteriales</taxon>
        <taxon>Flavobacteriaceae</taxon>
    </lineage>
</organism>
<gene>
    <name evidence="2" type="ORF">H9I45_16075</name>
</gene>